<accession>A0A2Z4YQ35</accession>
<dbReference type="EMBL" id="CP030762">
    <property type="protein sequence ID" value="AXA43514.1"/>
    <property type="molecule type" value="Genomic_DNA"/>
</dbReference>
<gene>
    <name evidence="1" type="ORF">DLJ82_7269</name>
</gene>
<dbReference type="Proteomes" id="UP000251166">
    <property type="component" value="Plasmid unnamed2"/>
</dbReference>
<reference evidence="1 2" key="1">
    <citation type="submission" date="2018-07" db="EMBL/GenBank/DDBJ databases">
        <title>Rhizobium leguminosarum strain:ATCC 14479 Genome sequencing and assembly.</title>
        <authorList>
            <person name="Chakraborty R."/>
        </authorList>
    </citation>
    <scope>NUCLEOTIDE SEQUENCE [LARGE SCALE GENOMIC DNA]</scope>
    <source>
        <strain evidence="1 2">ATCC 14479</strain>
        <plasmid evidence="2">Plasmid unnamed2</plasmid>
    </source>
</reference>
<protein>
    <submittedName>
        <fullName evidence="1">Uncharacterized protein</fullName>
    </submittedName>
</protein>
<sequence>MSAGEPDNAAILLLQRYPAMPVVEFLNGGRLYAHAAPADGGRTLSRAMEQLIEAMAAIRAKYYQTSTSRYRSDAPVGRPAWLV</sequence>
<evidence type="ECO:0000313" key="2">
    <source>
        <dbReference type="Proteomes" id="UP000251166"/>
    </source>
</evidence>
<evidence type="ECO:0000313" key="1">
    <source>
        <dbReference type="EMBL" id="AXA43514.1"/>
    </source>
</evidence>
<keyword evidence="1" id="KW-0614">Plasmid</keyword>
<organism evidence="1 2">
    <name type="scientific">Rhizobium leguminosarum</name>
    <dbReference type="NCBI Taxonomy" id="384"/>
    <lineage>
        <taxon>Bacteria</taxon>
        <taxon>Pseudomonadati</taxon>
        <taxon>Pseudomonadota</taxon>
        <taxon>Alphaproteobacteria</taxon>
        <taxon>Hyphomicrobiales</taxon>
        <taxon>Rhizobiaceae</taxon>
        <taxon>Rhizobium/Agrobacterium group</taxon>
        <taxon>Rhizobium</taxon>
    </lineage>
</organism>
<proteinExistence type="predicted"/>
<dbReference type="AlphaFoldDB" id="A0A2Z4YQ35"/>
<geneLocation type="plasmid" evidence="1 2">
    <name>unnamed2</name>
</geneLocation>
<name>A0A2Z4YQ35_RHILE</name>